<reference evidence="9" key="1">
    <citation type="journal article" date="2019" name="Int. J. Syst. Evol. Microbiol.">
        <title>The Global Catalogue of Microorganisms (GCM) 10K type strain sequencing project: providing services to taxonomists for standard genome sequencing and annotation.</title>
        <authorList>
            <consortium name="The Broad Institute Genomics Platform"/>
            <consortium name="The Broad Institute Genome Sequencing Center for Infectious Disease"/>
            <person name="Wu L."/>
            <person name="Ma J."/>
        </authorList>
    </citation>
    <scope>NUCLEOTIDE SEQUENCE [LARGE SCALE GENOMIC DNA]</scope>
    <source>
        <strain evidence="9">JCM 14545</strain>
    </source>
</reference>
<feature type="transmembrane region" description="Helical" evidence="6">
    <location>
        <begin position="204"/>
        <end position="229"/>
    </location>
</feature>
<comment type="caution">
    <text evidence="8">The sequence shown here is derived from an EMBL/GenBank/DDBJ whole genome shotgun (WGS) entry which is preliminary data.</text>
</comment>
<dbReference type="InterPro" id="IPR050638">
    <property type="entry name" value="AA-Vitamin_Transporters"/>
</dbReference>
<feature type="transmembrane region" description="Helical" evidence="6">
    <location>
        <begin position="111"/>
        <end position="129"/>
    </location>
</feature>
<evidence type="ECO:0000256" key="6">
    <source>
        <dbReference type="SAM" id="Phobius"/>
    </source>
</evidence>
<keyword evidence="9" id="KW-1185">Reference proteome</keyword>
<evidence type="ECO:0000256" key="3">
    <source>
        <dbReference type="ARBA" id="ARBA00022692"/>
    </source>
</evidence>
<feature type="transmembrane region" description="Helical" evidence="6">
    <location>
        <begin position="81"/>
        <end position="99"/>
    </location>
</feature>
<dbReference type="InterPro" id="IPR037185">
    <property type="entry name" value="EmrE-like"/>
</dbReference>
<comment type="subcellular location">
    <subcellularLocation>
        <location evidence="1">Membrane</location>
        <topology evidence="1">Multi-pass membrane protein</topology>
    </subcellularLocation>
</comment>
<feature type="domain" description="EamA" evidence="7">
    <location>
        <begin position="3"/>
        <end position="127"/>
    </location>
</feature>
<evidence type="ECO:0000259" key="7">
    <source>
        <dbReference type="Pfam" id="PF00892"/>
    </source>
</evidence>
<keyword evidence="4 6" id="KW-1133">Transmembrane helix</keyword>
<comment type="similarity">
    <text evidence="2">Belongs to the EamA transporter family.</text>
</comment>
<dbReference type="PANTHER" id="PTHR32322">
    <property type="entry name" value="INNER MEMBRANE TRANSPORTER"/>
    <property type="match status" value="1"/>
</dbReference>
<dbReference type="InterPro" id="IPR000620">
    <property type="entry name" value="EamA_dom"/>
</dbReference>
<evidence type="ECO:0000313" key="9">
    <source>
        <dbReference type="Proteomes" id="UP001501116"/>
    </source>
</evidence>
<protein>
    <submittedName>
        <fullName evidence="8">Drug/metabolite exporter YedA</fullName>
    </submittedName>
</protein>
<keyword evidence="5 6" id="KW-0472">Membrane</keyword>
<organism evidence="8 9">
    <name type="scientific">Amycolatopsis minnesotensis</name>
    <dbReference type="NCBI Taxonomy" id="337894"/>
    <lineage>
        <taxon>Bacteria</taxon>
        <taxon>Bacillati</taxon>
        <taxon>Actinomycetota</taxon>
        <taxon>Actinomycetes</taxon>
        <taxon>Pseudonocardiales</taxon>
        <taxon>Pseudonocardiaceae</taxon>
        <taxon>Amycolatopsis</taxon>
    </lineage>
</organism>
<evidence type="ECO:0000313" key="8">
    <source>
        <dbReference type="EMBL" id="GAA1943411.1"/>
    </source>
</evidence>
<feature type="transmembrane region" description="Helical" evidence="6">
    <location>
        <begin position="236"/>
        <end position="255"/>
    </location>
</feature>
<dbReference type="EMBL" id="BAAANN010000003">
    <property type="protein sequence ID" value="GAA1943411.1"/>
    <property type="molecule type" value="Genomic_DNA"/>
</dbReference>
<evidence type="ECO:0000256" key="2">
    <source>
        <dbReference type="ARBA" id="ARBA00007362"/>
    </source>
</evidence>
<dbReference type="Gene3D" id="1.10.3730.20">
    <property type="match status" value="1"/>
</dbReference>
<feature type="transmembrane region" description="Helical" evidence="6">
    <location>
        <begin position="56"/>
        <end position="75"/>
    </location>
</feature>
<feature type="transmembrane region" description="Helical" evidence="6">
    <location>
        <begin position="141"/>
        <end position="159"/>
    </location>
</feature>
<evidence type="ECO:0000256" key="4">
    <source>
        <dbReference type="ARBA" id="ARBA00022989"/>
    </source>
</evidence>
<dbReference type="SUPFAM" id="SSF103481">
    <property type="entry name" value="Multidrug resistance efflux transporter EmrE"/>
    <property type="match status" value="2"/>
</dbReference>
<name>A0ABP5BH24_9PSEU</name>
<feature type="transmembrane region" description="Helical" evidence="6">
    <location>
        <begin position="22"/>
        <end position="44"/>
    </location>
</feature>
<gene>
    <name evidence="8" type="primary">yedA</name>
    <name evidence="8" type="ORF">GCM10009754_08550</name>
</gene>
<feature type="transmembrane region" description="Helical" evidence="6">
    <location>
        <begin position="171"/>
        <end position="192"/>
    </location>
</feature>
<feature type="transmembrane region" description="Helical" evidence="6">
    <location>
        <begin position="261"/>
        <end position="278"/>
    </location>
</feature>
<evidence type="ECO:0000256" key="1">
    <source>
        <dbReference type="ARBA" id="ARBA00004141"/>
    </source>
</evidence>
<keyword evidence="3 6" id="KW-0812">Transmembrane</keyword>
<dbReference type="Proteomes" id="UP001501116">
    <property type="component" value="Unassembled WGS sequence"/>
</dbReference>
<sequence>MYVVWGSTYLAIRSLVGTVPPLLGAGIRFGAAGPVLLAAVAVAAGRGAFRVTGRQAGAAVVLGLLMAGGGQGLLTIAETKVSSGIAALLVAVVPLYVLALRRLLGDRPPKVTAVGVALGLAGLAALLLLGGQAGGAHGTAWWAPPLVLVAAFSWALGTVASTRLKMPPNPFTTAGIELTAAGAALSATGLASGQRLVLDEVSTASWLALAYLIVAGSLIAYSAYVFVLAELPLSTVATYAYVNPVIAVVLGVLFAGERFGAAQLAGALLVLAAVAVVVRAERTAEPKMSVGAGTMR</sequence>
<evidence type="ECO:0000256" key="5">
    <source>
        <dbReference type="ARBA" id="ARBA00023136"/>
    </source>
</evidence>
<dbReference type="Pfam" id="PF00892">
    <property type="entry name" value="EamA"/>
    <property type="match status" value="2"/>
</dbReference>
<feature type="domain" description="EamA" evidence="7">
    <location>
        <begin position="145"/>
        <end position="278"/>
    </location>
</feature>
<accession>A0ABP5BH24</accession>
<proteinExistence type="inferred from homology"/>
<dbReference type="PANTHER" id="PTHR32322:SF2">
    <property type="entry name" value="EAMA DOMAIN-CONTAINING PROTEIN"/>
    <property type="match status" value="1"/>
</dbReference>